<dbReference type="Pfam" id="PF14559">
    <property type="entry name" value="TPR_19"/>
    <property type="match status" value="2"/>
</dbReference>
<evidence type="ECO:0000256" key="2">
    <source>
        <dbReference type="ARBA" id="ARBA00022803"/>
    </source>
</evidence>
<dbReference type="PANTHER" id="PTHR44858">
    <property type="entry name" value="TETRATRICOPEPTIDE REPEAT PROTEIN 6"/>
    <property type="match status" value="1"/>
</dbReference>
<proteinExistence type="predicted"/>
<evidence type="ECO:0000256" key="3">
    <source>
        <dbReference type="PROSITE-ProRule" id="PRU00339"/>
    </source>
</evidence>
<feature type="signal peptide" evidence="4">
    <location>
        <begin position="1"/>
        <end position="21"/>
    </location>
</feature>
<evidence type="ECO:0000256" key="4">
    <source>
        <dbReference type="SAM" id="SignalP"/>
    </source>
</evidence>
<feature type="repeat" description="TPR" evidence="3">
    <location>
        <begin position="461"/>
        <end position="494"/>
    </location>
</feature>
<dbReference type="Pfam" id="PF13432">
    <property type="entry name" value="TPR_16"/>
    <property type="match status" value="2"/>
</dbReference>
<name>A0A1I5Q457_9SPHN</name>
<dbReference type="InterPro" id="IPR011990">
    <property type="entry name" value="TPR-like_helical_dom_sf"/>
</dbReference>
<feature type="repeat" description="TPR" evidence="3">
    <location>
        <begin position="427"/>
        <end position="460"/>
    </location>
</feature>
<keyword evidence="4" id="KW-0732">Signal</keyword>
<gene>
    <name evidence="5" type="ORF">SAMN04488060_2746</name>
</gene>
<accession>A0A1I5Q457</accession>
<dbReference type="Proteomes" id="UP000199331">
    <property type="component" value="Unassembled WGS sequence"/>
</dbReference>
<dbReference type="AlphaFoldDB" id="A0A1I5Q457"/>
<evidence type="ECO:0000256" key="1">
    <source>
        <dbReference type="ARBA" id="ARBA00022737"/>
    </source>
</evidence>
<dbReference type="OrthoDB" id="7487699at2"/>
<evidence type="ECO:0000313" key="5">
    <source>
        <dbReference type="EMBL" id="SFP40987.1"/>
    </source>
</evidence>
<dbReference type="Gene3D" id="1.25.40.10">
    <property type="entry name" value="Tetratricopeptide repeat domain"/>
    <property type="match status" value="3"/>
</dbReference>
<dbReference type="RefSeq" id="WP_090483015.1">
    <property type="nucleotide sequence ID" value="NZ_FOWZ01000005.1"/>
</dbReference>
<dbReference type="STRING" id="604088.SAMN04488060_2746"/>
<dbReference type="SMART" id="SM00028">
    <property type="entry name" value="TPR"/>
    <property type="match status" value="5"/>
</dbReference>
<evidence type="ECO:0000313" key="6">
    <source>
        <dbReference type="Proteomes" id="UP000199331"/>
    </source>
</evidence>
<reference evidence="6" key="1">
    <citation type="submission" date="2016-10" db="EMBL/GenBank/DDBJ databases">
        <authorList>
            <person name="Varghese N."/>
            <person name="Submissions S."/>
        </authorList>
    </citation>
    <scope>NUCLEOTIDE SEQUENCE [LARGE SCALE GENOMIC DNA]</scope>
    <source>
        <strain evidence="6">CGMCC 1.7715</strain>
    </source>
</reference>
<feature type="chain" id="PRO_5011521877" evidence="4">
    <location>
        <begin position="22"/>
        <end position="507"/>
    </location>
</feature>
<keyword evidence="2 3" id="KW-0802">TPR repeat</keyword>
<keyword evidence="1" id="KW-0677">Repeat</keyword>
<dbReference type="SUPFAM" id="SSF48452">
    <property type="entry name" value="TPR-like"/>
    <property type="match status" value="3"/>
</dbReference>
<dbReference type="InterPro" id="IPR050498">
    <property type="entry name" value="Ycf3"/>
</dbReference>
<dbReference type="PROSITE" id="PS50005">
    <property type="entry name" value="TPR"/>
    <property type="match status" value="3"/>
</dbReference>
<keyword evidence="6" id="KW-1185">Reference proteome</keyword>
<feature type="repeat" description="TPR" evidence="3">
    <location>
        <begin position="189"/>
        <end position="222"/>
    </location>
</feature>
<protein>
    <submittedName>
        <fullName evidence="5">Tetratricopeptide repeat-containing protein</fullName>
    </submittedName>
</protein>
<sequence length="507" mass="54544">MTTPKSVLSLLAIAASLAACSPDPESSFARGQEAFAQHDYRTARVALIAGLRERPEDGDMLAMLAQTQIALGDGEGAVVSLDRLSALGDDRPEHAILRGEAEILRGRYEEATNAVEGLDLAGADRIRALSLLASGEIDAAAEAFATGESRSTPDARLLASYSRFELARGDKERAANLAAQALRADDTSIDAYLASALVSRSRSKLPAALRSYEKALGLHPANFEARLGKAQVLVEMEDFQSAKPLVGELAKEAPENRSIELLRAKLAAREEDWAKVRDILQRYEPEMDESPGLRLAYGEAQLELGYPVQSLALLQPMLNANQAQRELRLLVARAHLASGNAREALDTIELVAIRPDARAEELTLASEAAKALGSPKAAEYRTRAGEITPQWVGGELAKADQALRNRQWESAEASYEAILDRGSARNAMVLNNLAYAKSRLGKKEEALKLALEAVEASPENASILDTAGTLLVETGSRERGVSMLEKAAALEPDNARIARRLAAARKP</sequence>
<dbReference type="EMBL" id="FOWZ01000005">
    <property type="protein sequence ID" value="SFP40987.1"/>
    <property type="molecule type" value="Genomic_DNA"/>
</dbReference>
<dbReference type="PROSITE" id="PS51257">
    <property type="entry name" value="PROKAR_LIPOPROTEIN"/>
    <property type="match status" value="1"/>
</dbReference>
<organism evidence="5 6">
    <name type="scientific">Qipengyuania nanhaisediminis</name>
    <dbReference type="NCBI Taxonomy" id="604088"/>
    <lineage>
        <taxon>Bacteria</taxon>
        <taxon>Pseudomonadati</taxon>
        <taxon>Pseudomonadota</taxon>
        <taxon>Alphaproteobacteria</taxon>
        <taxon>Sphingomonadales</taxon>
        <taxon>Erythrobacteraceae</taxon>
        <taxon>Qipengyuania</taxon>
    </lineage>
</organism>
<dbReference type="PANTHER" id="PTHR44858:SF1">
    <property type="entry name" value="UDP-N-ACETYLGLUCOSAMINE--PEPTIDE N-ACETYLGLUCOSAMINYLTRANSFERASE SPINDLY-RELATED"/>
    <property type="match status" value="1"/>
</dbReference>
<dbReference type="InterPro" id="IPR019734">
    <property type="entry name" value="TPR_rpt"/>
</dbReference>